<dbReference type="SUPFAM" id="SSF57863">
    <property type="entry name" value="ArfGap/RecO-like zinc finger"/>
    <property type="match status" value="1"/>
</dbReference>
<reference evidence="1 2" key="1">
    <citation type="submission" date="2011-11" db="EMBL/GenBank/DDBJ databases">
        <title>The Noncontiguous Finished genome of Jonquetella anthropi DSM 22815.</title>
        <authorList>
            <consortium name="US DOE Joint Genome Institute (JGI-PGF)"/>
            <person name="Lucas S."/>
            <person name="Copeland A."/>
            <person name="Lapidus A."/>
            <person name="Glavina del Rio T."/>
            <person name="Dalin E."/>
            <person name="Tice H."/>
            <person name="Bruce D."/>
            <person name="Goodwin L."/>
            <person name="Pitluck S."/>
            <person name="Peters L."/>
            <person name="Mikhailova N."/>
            <person name="Held B."/>
            <person name="Kyrpides N."/>
            <person name="Mavromatis K."/>
            <person name="Ivanova N."/>
            <person name="Markowitz V."/>
            <person name="Cheng J.-F."/>
            <person name="Hugenholtz P."/>
            <person name="Woyke T."/>
            <person name="Wu D."/>
            <person name="Gronow S."/>
            <person name="Wellnitz S."/>
            <person name="Brambilla E."/>
            <person name="Klenk H.-P."/>
            <person name="Eisen J.A."/>
        </authorList>
    </citation>
    <scope>NUCLEOTIDE SEQUENCE [LARGE SCALE GENOMIC DNA]</scope>
    <source>
        <strain evidence="1 2">DSM 22815</strain>
    </source>
</reference>
<accession>H0UIJ4</accession>
<dbReference type="InterPro" id="IPR003717">
    <property type="entry name" value="RecO"/>
</dbReference>
<dbReference type="Pfam" id="PF02565">
    <property type="entry name" value="RecO_C"/>
    <property type="match status" value="1"/>
</dbReference>
<name>H0UIJ4_9BACT</name>
<evidence type="ECO:0000313" key="2">
    <source>
        <dbReference type="Proteomes" id="UP000003806"/>
    </source>
</evidence>
<dbReference type="InterPro" id="IPR042242">
    <property type="entry name" value="RecO_C"/>
</dbReference>
<dbReference type="EMBL" id="CM001376">
    <property type="protein sequence ID" value="EHM12702.1"/>
    <property type="molecule type" value="Genomic_DNA"/>
</dbReference>
<proteinExistence type="predicted"/>
<dbReference type="GO" id="GO:0006310">
    <property type="term" value="P:DNA recombination"/>
    <property type="evidence" value="ECO:0007669"/>
    <property type="project" value="InterPro"/>
</dbReference>
<keyword evidence="2" id="KW-1185">Reference proteome</keyword>
<dbReference type="OrthoDB" id="5392at2"/>
<dbReference type="HOGENOM" id="CLU_093739_0_0_0"/>
<gene>
    <name evidence="1" type="ORF">JonanDRAFT_0280</name>
</gene>
<dbReference type="GO" id="GO:0043590">
    <property type="term" value="C:bacterial nucleoid"/>
    <property type="evidence" value="ECO:0007669"/>
    <property type="project" value="TreeGrafter"/>
</dbReference>
<dbReference type="STRING" id="885272.JonanDRAFT_0280"/>
<organism evidence="1 2">
    <name type="scientific">Jonquetella anthropi DSM 22815</name>
    <dbReference type="NCBI Taxonomy" id="885272"/>
    <lineage>
        <taxon>Bacteria</taxon>
        <taxon>Thermotogati</taxon>
        <taxon>Synergistota</taxon>
        <taxon>Synergistia</taxon>
        <taxon>Synergistales</taxon>
        <taxon>Dethiosulfovibrionaceae</taxon>
        <taxon>Jonquetella</taxon>
    </lineage>
</organism>
<dbReference type="PANTHER" id="PTHR33991:SF1">
    <property type="entry name" value="DNA REPAIR PROTEIN RECO"/>
    <property type="match status" value="1"/>
</dbReference>
<sequence length="220" mass="24195">MKRTGVVLRRLVTSEGNASVLLFLRSSGPLWVRLPGASRGSVRFGGAAEPLVWGAYQLQRTRTDVYLREAEVKEDFWKLRSMPNACRQALHWCSLLSRNLLRGFPYDSLLPLLYWSTAALVGGAPPGVVSVRFLWRWLDDWGMAPELERCSLCGDPAGKVGLTDAGPVCPACGAETAADIAGFGGYVRSPSAQPPEELAGRGNDAEKIAEWMEHFFELNR</sequence>
<dbReference type="Gene3D" id="1.20.1440.120">
    <property type="entry name" value="Recombination protein O, C-terminal domain"/>
    <property type="match status" value="1"/>
</dbReference>
<dbReference type="eggNOG" id="COG1381">
    <property type="taxonomic scope" value="Bacteria"/>
</dbReference>
<evidence type="ECO:0000313" key="1">
    <source>
        <dbReference type="EMBL" id="EHM12702.1"/>
    </source>
</evidence>
<dbReference type="PANTHER" id="PTHR33991">
    <property type="entry name" value="DNA REPAIR PROTEIN RECO"/>
    <property type="match status" value="1"/>
</dbReference>
<dbReference type="Proteomes" id="UP000003806">
    <property type="component" value="Chromosome"/>
</dbReference>
<protein>
    <submittedName>
        <fullName evidence="1">Recombinational DNA repair protein (RecF pathway)</fullName>
    </submittedName>
</protein>
<dbReference type="GO" id="GO:0006302">
    <property type="term" value="P:double-strand break repair"/>
    <property type="evidence" value="ECO:0007669"/>
    <property type="project" value="TreeGrafter"/>
</dbReference>
<dbReference type="AlphaFoldDB" id="H0UIJ4"/>
<dbReference type="RefSeq" id="WP_008522224.1">
    <property type="nucleotide sequence ID" value="NZ_CM001376.1"/>
</dbReference>
<dbReference type="InterPro" id="IPR037278">
    <property type="entry name" value="ARFGAP/RecO"/>
</dbReference>